<organism evidence="1 2">
    <name type="scientific">Hermanssonia centrifuga</name>
    <dbReference type="NCBI Taxonomy" id="98765"/>
    <lineage>
        <taxon>Eukaryota</taxon>
        <taxon>Fungi</taxon>
        <taxon>Dikarya</taxon>
        <taxon>Basidiomycota</taxon>
        <taxon>Agaricomycotina</taxon>
        <taxon>Agaricomycetes</taxon>
        <taxon>Polyporales</taxon>
        <taxon>Meruliaceae</taxon>
        <taxon>Hermanssonia</taxon>
    </lineage>
</organism>
<dbReference type="InterPro" id="IPR014848">
    <property type="entry name" value="Rgp1"/>
</dbReference>
<comment type="caution">
    <text evidence="1">The sequence shown here is derived from an EMBL/GenBank/DDBJ whole genome shotgun (WGS) entry which is preliminary data.</text>
</comment>
<evidence type="ECO:0000313" key="1">
    <source>
        <dbReference type="EMBL" id="PSR82946.1"/>
    </source>
</evidence>
<keyword evidence="2" id="KW-1185">Reference proteome</keyword>
<dbReference type="PANTHER" id="PTHR12507">
    <property type="entry name" value="REDUCED GROWTH PHENOTYPE 1 RGP1, YEAST -RELATED"/>
    <property type="match status" value="1"/>
</dbReference>
<dbReference type="OrthoDB" id="1918at2759"/>
<proteinExistence type="predicted"/>
<dbReference type="EMBL" id="MLYV02000567">
    <property type="protein sequence ID" value="PSR82946.1"/>
    <property type="molecule type" value="Genomic_DNA"/>
</dbReference>
<reference evidence="1 2" key="1">
    <citation type="submission" date="2018-02" db="EMBL/GenBank/DDBJ databases">
        <title>Genome sequence of the basidiomycete white-rot fungus Phlebia centrifuga.</title>
        <authorList>
            <person name="Granchi Z."/>
            <person name="Peng M."/>
            <person name="de Vries R.P."/>
            <person name="Hilden K."/>
            <person name="Makela M.R."/>
            <person name="Grigoriev I."/>
            <person name="Riley R."/>
        </authorList>
    </citation>
    <scope>NUCLEOTIDE SEQUENCE [LARGE SCALE GENOMIC DNA]</scope>
    <source>
        <strain evidence="1 2">FBCC195</strain>
    </source>
</reference>
<protein>
    <submittedName>
        <fullName evidence="1">Uncharacterized protein</fullName>
    </submittedName>
</protein>
<dbReference type="Pfam" id="PF08737">
    <property type="entry name" value="Rgp1"/>
    <property type="match status" value="1"/>
</dbReference>
<sequence>MLFTVSYDVNKDGTKVAVLTFTKSAYRLGETVLGVVELNWRPSRARVLKLSALLEAHESLPASISPSILSVSRQTRRVHAEHHSSFVGNTLRTTFSLDVPSDASPTFQIDVSSGESNSSIQSSPGGLEWKVRLCLLVAVASPNAQQGSDGVKLKHLIRDGPRGEWGTAWKAASTIAPSERPALLVSPTDTTLKETQSWTSFFTSAFFGASEPGTQYHDGDEDVAGLDDEEELEAGVGGEEDWREVKVEMVECEVPIKVWPGNTAFKATEVVFEV</sequence>
<dbReference type="Proteomes" id="UP000186601">
    <property type="component" value="Unassembled WGS sequence"/>
</dbReference>
<gene>
    <name evidence="1" type="ORF">PHLCEN_2v5916</name>
</gene>
<dbReference type="STRING" id="98765.A0A2R6P0X1"/>
<evidence type="ECO:0000313" key="2">
    <source>
        <dbReference type="Proteomes" id="UP000186601"/>
    </source>
</evidence>
<accession>A0A2R6P0X1</accession>
<name>A0A2R6P0X1_9APHY</name>
<dbReference type="AlphaFoldDB" id="A0A2R6P0X1"/>